<protein>
    <submittedName>
        <fullName evidence="3">Conjugal transfer protein TraY</fullName>
    </submittedName>
</protein>
<dbReference type="InterPro" id="IPR027628">
    <property type="entry name" value="DotA_TraY"/>
</dbReference>
<keyword evidence="1" id="KW-0472">Membrane</keyword>
<evidence type="ECO:0000256" key="2">
    <source>
        <dbReference type="SAM" id="SignalP"/>
    </source>
</evidence>
<comment type="caution">
    <text evidence="3">The sequence shown here is derived from an EMBL/GenBank/DDBJ whole genome shotgun (WGS) entry which is preliminary data.</text>
</comment>
<feature type="non-terminal residue" evidence="3">
    <location>
        <position position="162"/>
    </location>
</feature>
<feature type="chain" id="PRO_5016933789" evidence="2">
    <location>
        <begin position="22"/>
        <end position="162"/>
    </location>
</feature>
<evidence type="ECO:0000313" key="3">
    <source>
        <dbReference type="EMBL" id="RCI74683.1"/>
    </source>
</evidence>
<feature type="transmembrane region" description="Helical" evidence="1">
    <location>
        <begin position="71"/>
        <end position="92"/>
    </location>
</feature>
<accession>A0A367MCN8</accession>
<dbReference type="NCBIfam" id="TIGR04346">
    <property type="entry name" value="DotA_TraY"/>
    <property type="match status" value="1"/>
</dbReference>
<dbReference type="Proteomes" id="UP000253594">
    <property type="component" value="Unassembled WGS sequence"/>
</dbReference>
<feature type="signal peptide" evidence="2">
    <location>
        <begin position="1"/>
        <end position="21"/>
    </location>
</feature>
<keyword evidence="1" id="KW-0812">Transmembrane</keyword>
<keyword evidence="1" id="KW-1133">Transmembrane helix</keyword>
<organism evidence="3 4">
    <name type="scientific">Pseudomonas aeruginosa</name>
    <dbReference type="NCBI Taxonomy" id="287"/>
    <lineage>
        <taxon>Bacteria</taxon>
        <taxon>Pseudomonadati</taxon>
        <taxon>Pseudomonadota</taxon>
        <taxon>Gammaproteobacteria</taxon>
        <taxon>Pseudomonadales</taxon>
        <taxon>Pseudomonadaceae</taxon>
        <taxon>Pseudomonas</taxon>
    </lineage>
</organism>
<proteinExistence type="predicted"/>
<dbReference type="AlphaFoldDB" id="A0A367MCN8"/>
<gene>
    <name evidence="3" type="ORF">DT376_11685</name>
</gene>
<dbReference type="EMBL" id="QORE01000317">
    <property type="protein sequence ID" value="RCI74683.1"/>
    <property type="molecule type" value="Genomic_DNA"/>
</dbReference>
<keyword evidence="2" id="KW-0732">Signal</keyword>
<sequence length="162" mass="16831">MRKSLLLCLFLAAFLGGSAHADSTGGLNQFTPPPGDTSVDFLEEVFGSIVGTIHSGGNVEGGETEDVLGSMMSVFGGAVMFLGMLFIAYTTVKGTVDSAQDGEVLGRKMSDIWIPLRTAAGGALLLPLGHGYSLIQIMVLWLAIQGVGVGDAIWNQAVDQIG</sequence>
<evidence type="ECO:0000313" key="4">
    <source>
        <dbReference type="Proteomes" id="UP000253594"/>
    </source>
</evidence>
<name>A0A367MCN8_PSEAI</name>
<evidence type="ECO:0000256" key="1">
    <source>
        <dbReference type="SAM" id="Phobius"/>
    </source>
</evidence>
<reference evidence="3 4" key="1">
    <citation type="submission" date="2018-07" db="EMBL/GenBank/DDBJ databases">
        <title>Mechanisms of high-level aminoglycoside resistance among Gram-negative pathogens in Brazil.</title>
        <authorList>
            <person name="Ballaben A.S."/>
            <person name="Darini A.L.C."/>
            <person name="Doi Y."/>
        </authorList>
    </citation>
    <scope>NUCLEOTIDE SEQUENCE [LARGE SCALE GENOMIC DNA]</scope>
    <source>
        <strain evidence="3 4">B2-305</strain>
    </source>
</reference>